<dbReference type="SUPFAM" id="SSF55729">
    <property type="entry name" value="Acyl-CoA N-acyltransferases (Nat)"/>
    <property type="match status" value="1"/>
</dbReference>
<dbReference type="InterPro" id="IPR000182">
    <property type="entry name" value="GNAT_dom"/>
</dbReference>
<protein>
    <submittedName>
        <fullName evidence="4">GNAT family N-acetyltransferase</fullName>
    </submittedName>
</protein>
<proteinExistence type="predicted"/>
<name>A0A426TJ89_STRSU</name>
<dbReference type="GO" id="GO:0008080">
    <property type="term" value="F:N-acetyltransferase activity"/>
    <property type="evidence" value="ECO:0007669"/>
    <property type="project" value="UniProtKB-ARBA"/>
</dbReference>
<evidence type="ECO:0000313" key="4">
    <source>
        <dbReference type="EMBL" id="RRR55519.1"/>
    </source>
</evidence>
<keyword evidence="1 4" id="KW-0808">Transferase</keyword>
<accession>A0A426TJ89</accession>
<reference evidence="4 5" key="2">
    <citation type="submission" date="2018-12" db="EMBL/GenBank/DDBJ databases">
        <title>Whole-genome sequences of fifteen clinical Streptococcus suis strains isolated from pigs between 2006 and 2018.</title>
        <authorList>
            <person name="Stevens M.J.A."/>
            <person name="Cernela N."/>
            <person name="Spoerry Serrano N."/>
            <person name="Schmitt S."/>
            <person name="Schrenzel J."/>
            <person name="Stephan R."/>
        </authorList>
    </citation>
    <scope>NUCLEOTIDE SEQUENCE [LARGE SCALE GENOMIC DNA]</scope>
    <source>
        <strain evidence="4 5">PP422</strain>
    </source>
</reference>
<sequence length="161" mass="17902">MEIRFAQPGDLPGILRLEQENFIPEEQISDPVLAVYAENLSKSSLVMIHEGEVVAYLLACPAEEKLVTDAIFELTSSADLKGRYLHIASLSVDNAYKGQGLGTLLTAALKEVARSRNMEGIALTCKEYLLNYYERNGFEDMGPSQSQFGGGQWFDMYWSVP</sequence>
<dbReference type="InterPro" id="IPR016181">
    <property type="entry name" value="Acyl_CoA_acyltransferase"/>
</dbReference>
<reference evidence="4 5" key="1">
    <citation type="submission" date="2018-11" db="EMBL/GenBank/DDBJ databases">
        <authorList>
            <person name="Stevens M.J."/>
            <person name="Cernela N."/>
            <person name="Spoerry Serrano N."/>
            <person name="Schmitt S."/>
            <person name="Schrenzel J."/>
            <person name="Stephan R."/>
        </authorList>
    </citation>
    <scope>NUCLEOTIDE SEQUENCE [LARGE SCALE GENOMIC DNA]</scope>
    <source>
        <strain evidence="4 5">PP422</strain>
    </source>
</reference>
<organism evidence="4 5">
    <name type="scientific">Streptococcus suis</name>
    <dbReference type="NCBI Taxonomy" id="1307"/>
    <lineage>
        <taxon>Bacteria</taxon>
        <taxon>Bacillati</taxon>
        <taxon>Bacillota</taxon>
        <taxon>Bacilli</taxon>
        <taxon>Lactobacillales</taxon>
        <taxon>Streptococcaceae</taxon>
        <taxon>Streptococcus</taxon>
    </lineage>
</organism>
<evidence type="ECO:0000256" key="2">
    <source>
        <dbReference type="ARBA" id="ARBA00023315"/>
    </source>
</evidence>
<dbReference type="RefSeq" id="WP_125265369.1">
    <property type="nucleotide sequence ID" value="NZ_CP102145.1"/>
</dbReference>
<dbReference type="InterPro" id="IPR051635">
    <property type="entry name" value="SNAT-like"/>
</dbReference>
<dbReference type="Pfam" id="PF00583">
    <property type="entry name" value="Acetyltransf_1"/>
    <property type="match status" value="1"/>
</dbReference>
<dbReference type="PANTHER" id="PTHR10908:SF0">
    <property type="entry name" value="SEROTONIN N-ACETYLTRANSFERASE"/>
    <property type="match status" value="1"/>
</dbReference>
<dbReference type="Proteomes" id="UP000274117">
    <property type="component" value="Unassembled WGS sequence"/>
</dbReference>
<dbReference type="PROSITE" id="PS51186">
    <property type="entry name" value="GNAT"/>
    <property type="match status" value="1"/>
</dbReference>
<comment type="caution">
    <text evidence="4">The sequence shown here is derived from an EMBL/GenBank/DDBJ whole genome shotgun (WGS) entry which is preliminary data.</text>
</comment>
<dbReference type="PANTHER" id="PTHR10908">
    <property type="entry name" value="SEROTONIN N-ACETYLTRANSFERASE"/>
    <property type="match status" value="1"/>
</dbReference>
<evidence type="ECO:0000256" key="1">
    <source>
        <dbReference type="ARBA" id="ARBA00022679"/>
    </source>
</evidence>
<dbReference type="CDD" id="cd04301">
    <property type="entry name" value="NAT_SF"/>
    <property type="match status" value="1"/>
</dbReference>
<gene>
    <name evidence="4" type="ORF">EI998_00375</name>
</gene>
<evidence type="ECO:0000313" key="5">
    <source>
        <dbReference type="Proteomes" id="UP000274117"/>
    </source>
</evidence>
<evidence type="ECO:0000259" key="3">
    <source>
        <dbReference type="PROSITE" id="PS51186"/>
    </source>
</evidence>
<dbReference type="AlphaFoldDB" id="A0A426TJ89"/>
<dbReference type="Gene3D" id="3.40.630.30">
    <property type="match status" value="1"/>
</dbReference>
<dbReference type="EMBL" id="RSDO01000001">
    <property type="protein sequence ID" value="RRR55519.1"/>
    <property type="molecule type" value="Genomic_DNA"/>
</dbReference>
<feature type="domain" description="N-acetyltransferase" evidence="3">
    <location>
        <begin position="1"/>
        <end position="161"/>
    </location>
</feature>
<keyword evidence="2" id="KW-0012">Acyltransferase</keyword>